<feature type="domain" description="Glycosyl hydrolase family 31 C-terminal" evidence="4">
    <location>
        <begin position="493"/>
        <end position="588"/>
    </location>
</feature>
<evidence type="ECO:0000313" key="5">
    <source>
        <dbReference type="EMBL" id="KAF2136644.1"/>
    </source>
</evidence>
<dbReference type="InterPro" id="IPR048395">
    <property type="entry name" value="Glyco_hydro_31_C"/>
</dbReference>
<dbReference type="RefSeq" id="XP_033392362.1">
    <property type="nucleotide sequence ID" value="XM_033537564.1"/>
</dbReference>
<dbReference type="Gene3D" id="2.60.40.1180">
    <property type="entry name" value="Golgi alpha-mannosidase II"/>
    <property type="match status" value="1"/>
</dbReference>
<name>A0A6A6B074_9PEZI</name>
<gene>
    <name evidence="5" type="ORF">K452DRAFT_237186</name>
</gene>
<keyword evidence="6" id="KW-1185">Reference proteome</keyword>
<dbReference type="InterPro" id="IPR017853">
    <property type="entry name" value="GH"/>
</dbReference>
<dbReference type="InterPro" id="IPR013780">
    <property type="entry name" value="Glyco_hydro_b"/>
</dbReference>
<proteinExistence type="inferred from homology"/>
<dbReference type="PANTHER" id="PTHR46959:SF2">
    <property type="entry name" value="SULFOQUINOVOSIDASE"/>
    <property type="match status" value="1"/>
</dbReference>
<dbReference type="OrthoDB" id="10070917at2759"/>
<dbReference type="Gene3D" id="3.20.20.80">
    <property type="entry name" value="Glycosidases"/>
    <property type="match status" value="1"/>
</dbReference>
<dbReference type="InterPro" id="IPR052990">
    <property type="entry name" value="Sulfoquinovosidase_GH31"/>
</dbReference>
<dbReference type="GeneID" id="54295060"/>
<accession>A0A6A6B074</accession>
<dbReference type="Proteomes" id="UP000799438">
    <property type="component" value="Unassembled WGS sequence"/>
</dbReference>
<reference evidence="5" key="1">
    <citation type="journal article" date="2020" name="Stud. Mycol.">
        <title>101 Dothideomycetes genomes: a test case for predicting lifestyles and emergence of pathogens.</title>
        <authorList>
            <person name="Haridas S."/>
            <person name="Albert R."/>
            <person name="Binder M."/>
            <person name="Bloem J."/>
            <person name="Labutti K."/>
            <person name="Salamov A."/>
            <person name="Andreopoulos B."/>
            <person name="Baker S."/>
            <person name="Barry K."/>
            <person name="Bills G."/>
            <person name="Bluhm B."/>
            <person name="Cannon C."/>
            <person name="Castanera R."/>
            <person name="Culley D."/>
            <person name="Daum C."/>
            <person name="Ezra D."/>
            <person name="Gonzalez J."/>
            <person name="Henrissat B."/>
            <person name="Kuo A."/>
            <person name="Liang C."/>
            <person name="Lipzen A."/>
            <person name="Lutzoni F."/>
            <person name="Magnuson J."/>
            <person name="Mondo S."/>
            <person name="Nolan M."/>
            <person name="Ohm R."/>
            <person name="Pangilinan J."/>
            <person name="Park H.-J."/>
            <person name="Ramirez L."/>
            <person name="Alfaro M."/>
            <person name="Sun H."/>
            <person name="Tritt A."/>
            <person name="Yoshinaga Y."/>
            <person name="Zwiers L.-H."/>
            <person name="Turgeon B."/>
            <person name="Goodwin S."/>
            <person name="Spatafora J."/>
            <person name="Crous P."/>
            <person name="Grigoriev I."/>
        </authorList>
    </citation>
    <scope>NUCLEOTIDE SEQUENCE</scope>
    <source>
        <strain evidence="5">CBS 121167</strain>
    </source>
</reference>
<organism evidence="5 6">
    <name type="scientific">Aplosporella prunicola CBS 121167</name>
    <dbReference type="NCBI Taxonomy" id="1176127"/>
    <lineage>
        <taxon>Eukaryota</taxon>
        <taxon>Fungi</taxon>
        <taxon>Dikarya</taxon>
        <taxon>Ascomycota</taxon>
        <taxon>Pezizomycotina</taxon>
        <taxon>Dothideomycetes</taxon>
        <taxon>Dothideomycetes incertae sedis</taxon>
        <taxon>Botryosphaeriales</taxon>
        <taxon>Aplosporellaceae</taxon>
        <taxon>Aplosporella</taxon>
    </lineage>
</organism>
<dbReference type="AlphaFoldDB" id="A0A6A6B074"/>
<keyword evidence="2 5" id="KW-0378">Hydrolase</keyword>
<evidence type="ECO:0000256" key="2">
    <source>
        <dbReference type="RuleBase" id="RU361185"/>
    </source>
</evidence>
<dbReference type="SUPFAM" id="SSF51011">
    <property type="entry name" value="Glycosyl hydrolase domain"/>
    <property type="match status" value="1"/>
</dbReference>
<feature type="domain" description="Glycoside hydrolase family 31 TIM barrel" evidence="3">
    <location>
        <begin position="147"/>
        <end position="487"/>
    </location>
</feature>
<evidence type="ECO:0000256" key="1">
    <source>
        <dbReference type="ARBA" id="ARBA00007806"/>
    </source>
</evidence>
<comment type="similarity">
    <text evidence="1 2">Belongs to the glycosyl hydrolase 31 family.</text>
</comment>
<evidence type="ECO:0000313" key="6">
    <source>
        <dbReference type="Proteomes" id="UP000799438"/>
    </source>
</evidence>
<dbReference type="PANTHER" id="PTHR46959">
    <property type="entry name" value="SULFOQUINOVOSIDASE"/>
    <property type="match status" value="1"/>
</dbReference>
<evidence type="ECO:0000259" key="4">
    <source>
        <dbReference type="Pfam" id="PF21365"/>
    </source>
</evidence>
<dbReference type="InterPro" id="IPR000322">
    <property type="entry name" value="Glyco_hydro_31_TIM"/>
</dbReference>
<keyword evidence="2" id="KW-0326">Glycosidase</keyword>
<dbReference type="SUPFAM" id="SSF51445">
    <property type="entry name" value="(Trans)glycosidases"/>
    <property type="match status" value="1"/>
</dbReference>
<dbReference type="GO" id="GO:0005975">
    <property type="term" value="P:carbohydrate metabolic process"/>
    <property type="evidence" value="ECO:0007669"/>
    <property type="project" value="InterPro"/>
</dbReference>
<dbReference type="Pfam" id="PF01055">
    <property type="entry name" value="Glyco_hydro_31_2nd"/>
    <property type="match status" value="1"/>
</dbReference>
<dbReference type="Pfam" id="PF21365">
    <property type="entry name" value="Glyco_hydro_31_3rd"/>
    <property type="match status" value="1"/>
</dbReference>
<protein>
    <submittedName>
        <fullName evidence="5">Glycoside hydrolase family 31 protein</fullName>
    </submittedName>
</protein>
<evidence type="ECO:0000259" key="3">
    <source>
        <dbReference type="Pfam" id="PF01055"/>
    </source>
</evidence>
<sequence length="616" mass="66892">FLSFASPRGEQWFGFGGLAGLGDLRGQRIPILTREAGVGRGAPPLTHLLNSNASLSGAFAGGSLRTAYTAIGAGTTSHGRWLALAGAPALTVLDLASARSNGAANAAVNATANPVLSALTALSRRTGRQPRLPAWTAQGSILGIQGGQNKTAAIVQRALAAKTPLAAVWLQDWSGARLQPGADYAVPASRLWWNWEADAERYPQWATWVPALRGEHGVRVLSYVNTFLADVSAKTSGWERNLFEEGSAKGLLVGNKSADDGAPWRIESGPGIDAGLLDLSNEAAVRWFKQVLKDQFYSVPISGMMQDFGEYLPTDADAQLGGDVDPRLFHNAYPAAWAKLLREVVEELDLTDEQLGFHRSATTFSGPHTNLFWAGDQNVDTTREDGMRAAASTALQMGFSGWGQIHSDVGGYTTTLSKKAGNVTRDAALLGRWGEMVALTDAVMRSHEGNIPDVNAQAYDNASTLAYWAYNSRLFVSVAQYRAQLLDEYHDRGWPVARHPVVYAPGDARAQSVVDEAFWVGEALLLAPVYEVWEQKVEVYLPHFQIDSEGRAVPGETKYRHLWSGEEYAPGQSVVVDAPWGRPGVFVRWPLKESEEETLKGLFEFVEKERETVLSV</sequence>
<dbReference type="EMBL" id="ML995515">
    <property type="protein sequence ID" value="KAF2136644.1"/>
    <property type="molecule type" value="Genomic_DNA"/>
</dbReference>
<feature type="non-terminal residue" evidence="5">
    <location>
        <position position="1"/>
    </location>
</feature>
<dbReference type="GO" id="GO:0004553">
    <property type="term" value="F:hydrolase activity, hydrolyzing O-glycosyl compounds"/>
    <property type="evidence" value="ECO:0007669"/>
    <property type="project" value="InterPro"/>
</dbReference>